<evidence type="ECO:0000256" key="2">
    <source>
        <dbReference type="ARBA" id="ARBA00010944"/>
    </source>
</evidence>
<comment type="similarity">
    <text evidence="2 6">Belongs to the dTDP-4-dehydrorhamnose reductase family.</text>
</comment>
<evidence type="ECO:0000256" key="3">
    <source>
        <dbReference type="ARBA" id="ARBA00012929"/>
    </source>
</evidence>
<sequence length="278" mass="30783">MLLVTGANGQLGRELRLILKDGAVYVGHEDLDIANEAAVKAFFAARDFDFVINCAAYTAVDRAEDDAETAEKTNALGPRHLALYGRRIIQISTDYVFSGESCRPYREEDCPAPLSVYGRTKLAGEEAVLREAETAAVVRTSWLYSPFGANFVKTMRRLGAEKESVGVVFDQAGTPTYAADLASAITAMLPKIRPGMKDVYHFSNEGVTSWYDFACAVMEESNLACRVRPIESTEYPTRAVRPAYSVLNKTKIKQEFGISIPHWRDGLRRCMKSMERGG</sequence>
<dbReference type="GO" id="GO:0008831">
    <property type="term" value="F:dTDP-4-dehydrorhamnose reductase activity"/>
    <property type="evidence" value="ECO:0007669"/>
    <property type="project" value="UniProtKB-EC"/>
</dbReference>
<evidence type="ECO:0000259" key="7">
    <source>
        <dbReference type="Pfam" id="PF04321"/>
    </source>
</evidence>
<dbReference type="NCBIfam" id="TIGR01214">
    <property type="entry name" value="rmlD"/>
    <property type="match status" value="1"/>
</dbReference>
<dbReference type="Pfam" id="PF04321">
    <property type="entry name" value="RmlD_sub_bind"/>
    <property type="match status" value="1"/>
</dbReference>
<dbReference type="Gene3D" id="3.40.50.720">
    <property type="entry name" value="NAD(P)-binding Rossmann-like Domain"/>
    <property type="match status" value="1"/>
</dbReference>
<reference evidence="8" key="1">
    <citation type="journal article" date="2021" name="PeerJ">
        <title>Extensive microbial diversity within the chicken gut microbiome revealed by metagenomics and culture.</title>
        <authorList>
            <person name="Gilroy R."/>
            <person name="Ravi A."/>
            <person name="Getino M."/>
            <person name="Pursley I."/>
            <person name="Horton D.L."/>
            <person name="Alikhan N.F."/>
            <person name="Baker D."/>
            <person name="Gharbi K."/>
            <person name="Hall N."/>
            <person name="Watson M."/>
            <person name="Adriaenssens E.M."/>
            <person name="Foster-Nyarko E."/>
            <person name="Jarju S."/>
            <person name="Secka A."/>
            <person name="Antonio M."/>
            <person name="Oren A."/>
            <person name="Chaudhuri R.R."/>
            <person name="La Ragione R."/>
            <person name="Hildebrand F."/>
            <person name="Pallen M.J."/>
        </authorList>
    </citation>
    <scope>NUCLEOTIDE SEQUENCE</scope>
    <source>
        <strain evidence="8">ChiGjej2B2-19336</strain>
    </source>
</reference>
<comment type="pathway">
    <text evidence="1 6">Carbohydrate biosynthesis; dTDP-L-rhamnose biosynthesis.</text>
</comment>
<reference evidence="8" key="2">
    <citation type="submission" date="2021-09" db="EMBL/GenBank/DDBJ databases">
        <authorList>
            <person name="Gilroy R."/>
        </authorList>
    </citation>
    <scope>NUCLEOTIDE SEQUENCE</scope>
    <source>
        <strain evidence="8">ChiGjej2B2-19336</strain>
    </source>
</reference>
<comment type="caution">
    <text evidence="8">The sequence shown here is derived from an EMBL/GenBank/DDBJ whole genome shotgun (WGS) entry which is preliminary data.</text>
</comment>
<keyword evidence="6" id="KW-0521">NADP</keyword>
<evidence type="ECO:0000256" key="6">
    <source>
        <dbReference type="RuleBase" id="RU364082"/>
    </source>
</evidence>
<gene>
    <name evidence="8" type="primary">rfbD</name>
    <name evidence="8" type="ORF">K8W16_04750</name>
</gene>
<organism evidence="8 9">
    <name type="scientific">Mailhella massiliensis</name>
    <dbReference type="NCBI Taxonomy" id="1903261"/>
    <lineage>
        <taxon>Bacteria</taxon>
        <taxon>Pseudomonadati</taxon>
        <taxon>Thermodesulfobacteriota</taxon>
        <taxon>Desulfovibrionia</taxon>
        <taxon>Desulfovibrionales</taxon>
        <taxon>Desulfovibrionaceae</taxon>
        <taxon>Mailhella</taxon>
    </lineage>
</organism>
<dbReference type="InterPro" id="IPR005913">
    <property type="entry name" value="dTDP_dehydrorham_reduct"/>
</dbReference>
<dbReference type="EC" id="1.1.1.133" evidence="3 6"/>
<comment type="function">
    <text evidence="6">Catalyzes the reduction of dTDP-6-deoxy-L-lyxo-4-hexulose to yield dTDP-L-rhamnose.</text>
</comment>
<dbReference type="InterPro" id="IPR029903">
    <property type="entry name" value="RmlD-like-bd"/>
</dbReference>
<feature type="domain" description="RmlD-like substrate binding" evidence="7">
    <location>
        <begin position="2"/>
        <end position="274"/>
    </location>
</feature>
<accession>A0A921DQU9</accession>
<dbReference type="RefSeq" id="WP_304121577.1">
    <property type="nucleotide sequence ID" value="NZ_DYZA01000089.1"/>
</dbReference>
<keyword evidence="6 8" id="KW-0560">Oxidoreductase</keyword>
<dbReference type="EMBL" id="DYZA01000089">
    <property type="protein sequence ID" value="HJD96935.1"/>
    <property type="molecule type" value="Genomic_DNA"/>
</dbReference>
<dbReference type="PANTHER" id="PTHR10491">
    <property type="entry name" value="DTDP-4-DEHYDRORHAMNOSE REDUCTASE"/>
    <property type="match status" value="1"/>
</dbReference>
<dbReference type="Gene3D" id="3.90.25.10">
    <property type="entry name" value="UDP-galactose 4-epimerase, domain 1"/>
    <property type="match status" value="1"/>
</dbReference>
<protein>
    <recommendedName>
        <fullName evidence="4 6">dTDP-4-dehydrorhamnose reductase</fullName>
        <ecNumber evidence="3 6">1.1.1.133</ecNumber>
    </recommendedName>
</protein>
<dbReference type="InterPro" id="IPR036291">
    <property type="entry name" value="NAD(P)-bd_dom_sf"/>
</dbReference>
<dbReference type="PANTHER" id="PTHR10491:SF4">
    <property type="entry name" value="METHIONINE ADENOSYLTRANSFERASE 2 SUBUNIT BETA"/>
    <property type="match status" value="1"/>
</dbReference>
<evidence type="ECO:0000256" key="5">
    <source>
        <dbReference type="ARBA" id="ARBA00048200"/>
    </source>
</evidence>
<dbReference type="Proteomes" id="UP000698963">
    <property type="component" value="Unassembled WGS sequence"/>
</dbReference>
<dbReference type="GO" id="GO:0005829">
    <property type="term" value="C:cytosol"/>
    <property type="evidence" value="ECO:0007669"/>
    <property type="project" value="TreeGrafter"/>
</dbReference>
<proteinExistence type="inferred from homology"/>
<dbReference type="CDD" id="cd05254">
    <property type="entry name" value="dTDP_HR_like_SDR_e"/>
    <property type="match status" value="1"/>
</dbReference>
<evidence type="ECO:0000313" key="8">
    <source>
        <dbReference type="EMBL" id="HJD96935.1"/>
    </source>
</evidence>
<dbReference type="GO" id="GO:0019305">
    <property type="term" value="P:dTDP-rhamnose biosynthetic process"/>
    <property type="evidence" value="ECO:0007669"/>
    <property type="project" value="TreeGrafter"/>
</dbReference>
<dbReference type="AlphaFoldDB" id="A0A921DQU9"/>
<name>A0A921DQU9_9BACT</name>
<evidence type="ECO:0000256" key="1">
    <source>
        <dbReference type="ARBA" id="ARBA00004781"/>
    </source>
</evidence>
<comment type="catalytic activity">
    <reaction evidence="5">
        <text>dTDP-beta-L-rhamnose + NADP(+) = dTDP-4-dehydro-beta-L-rhamnose + NADPH + H(+)</text>
        <dbReference type="Rhea" id="RHEA:21796"/>
        <dbReference type="ChEBI" id="CHEBI:15378"/>
        <dbReference type="ChEBI" id="CHEBI:57510"/>
        <dbReference type="ChEBI" id="CHEBI:57783"/>
        <dbReference type="ChEBI" id="CHEBI:58349"/>
        <dbReference type="ChEBI" id="CHEBI:62830"/>
        <dbReference type="EC" id="1.1.1.133"/>
    </reaction>
</comment>
<dbReference type="SUPFAM" id="SSF51735">
    <property type="entry name" value="NAD(P)-binding Rossmann-fold domains"/>
    <property type="match status" value="1"/>
</dbReference>
<evidence type="ECO:0000256" key="4">
    <source>
        <dbReference type="ARBA" id="ARBA00017099"/>
    </source>
</evidence>
<evidence type="ECO:0000313" key="9">
    <source>
        <dbReference type="Proteomes" id="UP000698963"/>
    </source>
</evidence>